<dbReference type="PANTHER" id="PTHR45633">
    <property type="entry name" value="60 KDA HEAT SHOCK PROTEIN, MITOCHONDRIAL"/>
    <property type="match status" value="1"/>
</dbReference>
<dbReference type="AlphaFoldDB" id="A0A4Y7PW31"/>
<reference evidence="4 5" key="1">
    <citation type="submission" date="2018-06" db="EMBL/GenBank/DDBJ databases">
        <title>A transcriptomic atlas of mushroom development highlights an independent origin of complex multicellularity.</title>
        <authorList>
            <consortium name="DOE Joint Genome Institute"/>
            <person name="Krizsan K."/>
            <person name="Almasi E."/>
            <person name="Merenyi Z."/>
            <person name="Sahu N."/>
            <person name="Viragh M."/>
            <person name="Koszo T."/>
            <person name="Mondo S."/>
            <person name="Kiss B."/>
            <person name="Balint B."/>
            <person name="Kues U."/>
            <person name="Barry K."/>
            <person name="Hegedus J.C."/>
            <person name="Henrissat B."/>
            <person name="Johnson J."/>
            <person name="Lipzen A."/>
            <person name="Ohm R."/>
            <person name="Nagy I."/>
            <person name="Pangilinan J."/>
            <person name="Yan J."/>
            <person name="Xiong Y."/>
            <person name="Grigoriev I.V."/>
            <person name="Hibbett D.S."/>
            <person name="Nagy L.G."/>
        </authorList>
    </citation>
    <scope>NUCLEOTIDE SEQUENCE [LARGE SCALE GENOMIC DNA]</scope>
    <source>
        <strain evidence="4 5">SZMC22713</strain>
    </source>
</reference>
<dbReference type="Proteomes" id="UP000294933">
    <property type="component" value="Unassembled WGS sequence"/>
</dbReference>
<protein>
    <submittedName>
        <fullName evidence="4">Uncharacterized protein</fullName>
    </submittedName>
</protein>
<dbReference type="EMBL" id="ML170198">
    <property type="protein sequence ID" value="TDL19335.1"/>
    <property type="molecule type" value="Genomic_DNA"/>
</dbReference>
<keyword evidence="2" id="KW-0143">Chaperone</keyword>
<evidence type="ECO:0000256" key="1">
    <source>
        <dbReference type="ARBA" id="ARBA00006607"/>
    </source>
</evidence>
<dbReference type="InterPro" id="IPR001844">
    <property type="entry name" value="Cpn60/GroEL"/>
</dbReference>
<name>A0A4Y7PW31_9AGAM</name>
<gene>
    <name evidence="4" type="ORF">BD410DRAFT_830452</name>
</gene>
<evidence type="ECO:0000313" key="4">
    <source>
        <dbReference type="EMBL" id="TDL19335.1"/>
    </source>
</evidence>
<proteinExistence type="inferred from homology"/>
<feature type="region of interest" description="Disordered" evidence="3">
    <location>
        <begin position="134"/>
        <end position="157"/>
    </location>
</feature>
<dbReference type="GO" id="GO:0042026">
    <property type="term" value="P:protein refolding"/>
    <property type="evidence" value="ECO:0007669"/>
    <property type="project" value="InterPro"/>
</dbReference>
<evidence type="ECO:0000256" key="2">
    <source>
        <dbReference type="ARBA" id="ARBA00023186"/>
    </source>
</evidence>
<evidence type="ECO:0000313" key="5">
    <source>
        <dbReference type="Proteomes" id="UP000294933"/>
    </source>
</evidence>
<organism evidence="4 5">
    <name type="scientific">Rickenella mellea</name>
    <dbReference type="NCBI Taxonomy" id="50990"/>
    <lineage>
        <taxon>Eukaryota</taxon>
        <taxon>Fungi</taxon>
        <taxon>Dikarya</taxon>
        <taxon>Basidiomycota</taxon>
        <taxon>Agaricomycotina</taxon>
        <taxon>Agaricomycetes</taxon>
        <taxon>Hymenochaetales</taxon>
        <taxon>Rickenellaceae</taxon>
        <taxon>Rickenella</taxon>
    </lineage>
</organism>
<dbReference type="VEuPathDB" id="FungiDB:BD410DRAFT_830452"/>
<accession>A0A4Y7PW31</accession>
<dbReference type="Gene3D" id="3.30.260.10">
    <property type="entry name" value="TCP-1-like chaperonin intermediate domain"/>
    <property type="match status" value="1"/>
</dbReference>
<dbReference type="OrthoDB" id="1733909at2759"/>
<feature type="compositionally biased region" description="Low complexity" evidence="3">
    <location>
        <begin position="134"/>
        <end position="154"/>
    </location>
</feature>
<dbReference type="GO" id="GO:0140662">
    <property type="term" value="F:ATP-dependent protein folding chaperone"/>
    <property type="evidence" value="ECO:0007669"/>
    <property type="project" value="InterPro"/>
</dbReference>
<evidence type="ECO:0000256" key="3">
    <source>
        <dbReference type="SAM" id="MobiDB-lite"/>
    </source>
</evidence>
<dbReference type="STRING" id="50990.A0A4Y7PW31"/>
<dbReference type="SUPFAM" id="SSF48592">
    <property type="entry name" value="GroEL equatorial domain-like"/>
    <property type="match status" value="1"/>
</dbReference>
<dbReference type="Gene3D" id="1.10.560.10">
    <property type="entry name" value="GroEL-like equatorial domain"/>
    <property type="match status" value="1"/>
</dbReference>
<comment type="similarity">
    <text evidence="1">Belongs to the chaperonin (HSP60) family.</text>
</comment>
<sequence>MNFKRPSPLVSISSREDCQRNAVWQRWWNSSESYHTEGQEPQVLVSNKTSPERRTIRRLIGGTVFADANSSELHPAYLVLLAMLQSPRKTPFSSTVKVPRRYPRMSEYDKLKLKERLANLSGGVAVMKVGGSSEIEPSRSVSSTKNSASSRARSQPAPKVFHLRQRIHHNCLHRLHSPYSLPKNFAMRDDAQLEMIKSGIVDPLNVLRTALVDASGVASLLVTSDACIFKSEEKERPSIGGMGDVMGGMGGF</sequence>
<keyword evidence="5" id="KW-1185">Reference proteome</keyword>
<dbReference type="InterPro" id="IPR027413">
    <property type="entry name" value="GROEL-like_equatorial_sf"/>
</dbReference>
<dbReference type="InterPro" id="IPR027410">
    <property type="entry name" value="TCP-1-like_intermed_sf"/>
</dbReference>